<sequence length="425" mass="46535">MNSDPFQHFLISTDLIPAGPLVDDPIVYTFAIYYLPMPSTDPIGTLDVLLANKFEVLHVADFISGDEKIPTLRPWLTVDPRNDCPPPSPDFIQLVNHGMSSQQAAALQNTKAALVLDFIYTAEHTWHGLRAALQLTGQLAAATSGVIWDDESREFFTPAAWNETRIDRWNDVVPEIDDHTTIRAYETGGQMMRAVTLGMRKFGLPDVVVNGFPRSAGGLIGNLVSAFCQAIADGLTIQRHGEFDLDIRRIRPDATGTAPLTVKMGTHQAGDPNNRLLEITFDRGTGDDVHTRRHAVLTAVFGSGSTVVSTTHGDALNAASQQARTKLPVLRALFNDGLAPGEWLQLKAPFDAADGVREWMWVEVTSWTDDAITGFLVNGPASNLGLHAGQTVEIAESTVFDYMHKRSDGVVEGNETERLIRSRLN</sequence>
<dbReference type="AlphaFoldDB" id="A0A498Q542"/>
<dbReference type="RefSeq" id="WP_122525694.1">
    <property type="nucleotide sequence ID" value="NZ_UPHP01000080.1"/>
</dbReference>
<feature type="domain" description="DUF2314" evidence="1">
    <location>
        <begin position="316"/>
        <end position="424"/>
    </location>
</feature>
<evidence type="ECO:0000313" key="2">
    <source>
        <dbReference type="EMBL" id="VBA39803.1"/>
    </source>
</evidence>
<name>A0A498Q542_9MYCO</name>
<reference evidence="2 3" key="1">
    <citation type="submission" date="2018-09" db="EMBL/GenBank/DDBJ databases">
        <authorList>
            <person name="Tagini F."/>
        </authorList>
    </citation>
    <scope>NUCLEOTIDE SEQUENCE [LARGE SCALE GENOMIC DNA]</scope>
    <source>
        <strain evidence="2 3">MK136</strain>
    </source>
</reference>
<dbReference type="OrthoDB" id="884440at2"/>
<evidence type="ECO:0000313" key="3">
    <source>
        <dbReference type="Proteomes" id="UP000273307"/>
    </source>
</evidence>
<proteinExistence type="predicted"/>
<gene>
    <name evidence="2" type="ORF">LAUMK136_03175</name>
</gene>
<dbReference type="InterPro" id="IPR018756">
    <property type="entry name" value="DUF2314"/>
</dbReference>
<accession>A0A498Q542</accession>
<evidence type="ECO:0000259" key="1">
    <source>
        <dbReference type="Pfam" id="PF10077"/>
    </source>
</evidence>
<dbReference type="Pfam" id="PF10077">
    <property type="entry name" value="DUF2314"/>
    <property type="match status" value="1"/>
</dbReference>
<dbReference type="Proteomes" id="UP000273307">
    <property type="component" value="Unassembled WGS sequence"/>
</dbReference>
<protein>
    <recommendedName>
        <fullName evidence="1">DUF2314 domain-containing protein</fullName>
    </recommendedName>
</protein>
<keyword evidence="3" id="KW-1185">Reference proteome</keyword>
<organism evidence="2 3">
    <name type="scientific">Mycobacterium attenuatum</name>
    <dbReference type="NCBI Taxonomy" id="2341086"/>
    <lineage>
        <taxon>Bacteria</taxon>
        <taxon>Bacillati</taxon>
        <taxon>Actinomycetota</taxon>
        <taxon>Actinomycetes</taxon>
        <taxon>Mycobacteriales</taxon>
        <taxon>Mycobacteriaceae</taxon>
        <taxon>Mycobacterium</taxon>
    </lineage>
</organism>
<dbReference type="EMBL" id="UPHP01000080">
    <property type="protein sequence ID" value="VBA39803.1"/>
    <property type="molecule type" value="Genomic_DNA"/>
</dbReference>